<evidence type="ECO:0000313" key="5">
    <source>
        <dbReference type="Proteomes" id="UP000734854"/>
    </source>
</evidence>
<comment type="caution">
    <text evidence="4">The sequence shown here is derived from an EMBL/GenBank/DDBJ whole genome shotgun (WGS) entry which is preliminary data.</text>
</comment>
<dbReference type="GO" id="GO:0032451">
    <property type="term" value="F:demethylase activity"/>
    <property type="evidence" value="ECO:0007669"/>
    <property type="project" value="InterPro"/>
</dbReference>
<dbReference type="EMBL" id="JACMSC010000001">
    <property type="protein sequence ID" value="KAG6538528.1"/>
    <property type="molecule type" value="Genomic_DNA"/>
</dbReference>
<evidence type="ECO:0000259" key="3">
    <source>
        <dbReference type="PROSITE" id="PS50832"/>
    </source>
</evidence>
<evidence type="ECO:0000313" key="4">
    <source>
        <dbReference type="EMBL" id="KAG6538528.1"/>
    </source>
</evidence>
<dbReference type="InterPro" id="IPR012340">
    <property type="entry name" value="NA-bd_OB-fold"/>
</dbReference>
<accession>A0A8J5I9W5</accession>
<dbReference type="GO" id="GO:0003729">
    <property type="term" value="F:mRNA binding"/>
    <property type="evidence" value="ECO:0007669"/>
    <property type="project" value="InterPro"/>
</dbReference>
<dbReference type="PANTHER" id="PTHR31447">
    <property type="entry name" value="HYDROXYPROLINE-RICH GLYCOPROTEIN FAMILY PROTEIN-RELATED"/>
    <property type="match status" value="1"/>
</dbReference>
<protein>
    <recommendedName>
        <fullName evidence="3">S1-like domain-containing protein</fullName>
    </recommendedName>
</protein>
<dbReference type="SMART" id="SM00652">
    <property type="entry name" value="eIF1a"/>
    <property type="match status" value="1"/>
</dbReference>
<gene>
    <name evidence="4" type="ORF">ZIOFF_003652</name>
</gene>
<dbReference type="Proteomes" id="UP000734854">
    <property type="component" value="Unassembled WGS sequence"/>
</dbReference>
<dbReference type="PANTHER" id="PTHR31447:SF1">
    <property type="entry name" value="OS06G0138200 PROTEIN"/>
    <property type="match status" value="1"/>
</dbReference>
<dbReference type="InterPro" id="IPR044842">
    <property type="entry name" value="ALKBH9B/ALKBH10B-like"/>
</dbReference>
<dbReference type="Gene3D" id="2.40.50.140">
    <property type="entry name" value="Nucleic acid-binding proteins"/>
    <property type="match status" value="1"/>
</dbReference>
<proteinExistence type="inferred from homology"/>
<dbReference type="InterPro" id="IPR006196">
    <property type="entry name" value="RNA-binding_domain_S1_IF1"/>
</dbReference>
<keyword evidence="2" id="KW-0396">Initiation factor</keyword>
<dbReference type="InterPro" id="IPR037151">
    <property type="entry name" value="AlkB-like_sf"/>
</dbReference>
<dbReference type="SUPFAM" id="SSF51197">
    <property type="entry name" value="Clavaminate synthase-like"/>
    <property type="match status" value="1"/>
</dbReference>
<evidence type="ECO:0000256" key="2">
    <source>
        <dbReference type="PROSITE-ProRule" id="PRU00181"/>
    </source>
</evidence>
<dbReference type="AlphaFoldDB" id="A0A8J5I9W5"/>
<dbReference type="Gene3D" id="2.60.120.590">
    <property type="entry name" value="Alpha-ketoglutarate-dependent dioxygenase AlkB-like"/>
    <property type="match status" value="1"/>
</dbReference>
<keyword evidence="2" id="KW-0648">Protein biosynthesis</keyword>
<feature type="domain" description="S1-like" evidence="3">
    <location>
        <begin position="1"/>
        <end position="32"/>
    </location>
</feature>
<sequence>MHKKVWTAAGDIILAGLRDYQDDKTNIIFKYMPDEARLLKAYGELPENIRLNEGIRGLNEEDEGGADDYIEGDQKVLDGERKKDFQKMEKVHGRLVNILEGLGLHVGVFSPAEQKQIVDCIYAFQKKGRNSELRERTYSEPRKWMHGQVRIIIQFGCCYNYAVVILQLLTKHRNPPGIIRDEQVDPIPPLLKFIIKRMVAWRVLPTTCIPNSCIVNIYDKDDCIPPHIDHHDFLRPFCTVSFLSECNILFGTELKVLGPGEFSGSTAIPLPVGYALEKFAIFLLFFSVLILNGNGAEIAKHCVPAVPSSITPTNSIWMTSLLLALVRLATRRKRSVHLDSESEFRLFK</sequence>
<name>A0A8J5I9W5_ZINOF</name>
<dbReference type="GO" id="GO:0003743">
    <property type="term" value="F:translation initiation factor activity"/>
    <property type="evidence" value="ECO:0007669"/>
    <property type="project" value="UniProtKB-UniRule"/>
</dbReference>
<dbReference type="InterPro" id="IPR027450">
    <property type="entry name" value="AlkB-like"/>
</dbReference>
<organism evidence="4 5">
    <name type="scientific">Zingiber officinale</name>
    <name type="common">Ginger</name>
    <name type="synonym">Amomum zingiber</name>
    <dbReference type="NCBI Taxonomy" id="94328"/>
    <lineage>
        <taxon>Eukaryota</taxon>
        <taxon>Viridiplantae</taxon>
        <taxon>Streptophyta</taxon>
        <taxon>Embryophyta</taxon>
        <taxon>Tracheophyta</taxon>
        <taxon>Spermatophyta</taxon>
        <taxon>Magnoliopsida</taxon>
        <taxon>Liliopsida</taxon>
        <taxon>Zingiberales</taxon>
        <taxon>Zingiberaceae</taxon>
        <taxon>Zingiber</taxon>
    </lineage>
</organism>
<dbReference type="InterPro" id="IPR001253">
    <property type="entry name" value="TIF_eIF-1A"/>
</dbReference>
<keyword evidence="5" id="KW-1185">Reference proteome</keyword>
<evidence type="ECO:0000256" key="1">
    <source>
        <dbReference type="ARBA" id="ARBA00007879"/>
    </source>
</evidence>
<dbReference type="GO" id="GO:0006402">
    <property type="term" value="P:mRNA catabolic process"/>
    <property type="evidence" value="ECO:0007669"/>
    <property type="project" value="InterPro"/>
</dbReference>
<reference evidence="4 5" key="1">
    <citation type="submission" date="2020-08" db="EMBL/GenBank/DDBJ databases">
        <title>Plant Genome Project.</title>
        <authorList>
            <person name="Zhang R.-G."/>
        </authorList>
    </citation>
    <scope>NUCLEOTIDE SEQUENCE [LARGE SCALE GENOMIC DNA]</scope>
    <source>
        <tissue evidence="4">Rhizome</tissue>
    </source>
</reference>
<dbReference type="Pfam" id="PF13532">
    <property type="entry name" value="2OG-FeII_Oxy_2"/>
    <property type="match status" value="1"/>
</dbReference>
<dbReference type="SUPFAM" id="SSF50249">
    <property type="entry name" value="Nucleic acid-binding proteins"/>
    <property type="match status" value="1"/>
</dbReference>
<dbReference type="PROSITE" id="PS50832">
    <property type="entry name" value="S1_IF1_TYPE"/>
    <property type="match status" value="1"/>
</dbReference>
<comment type="similarity">
    <text evidence="1">Belongs to the alkB family.</text>
</comment>